<keyword evidence="3" id="KW-0735">Signal-anchor</keyword>
<protein>
    <submittedName>
        <fullName evidence="7">LCP family protein</fullName>
    </submittedName>
</protein>
<sequence>MELSRKKPKKKITYKIVLSIIGTICLIIFGIVGYKTYITYSAINKMTKGVKIVSTIRPPKEKVDIKQDPVSILFLGLEDYATKGVNGRTDSMILATYNPKDQTLKTLSIPRDSYVDIVDFNVTSKINGAYARGGIKTTIKTVEKFLNVPIDYYVTVNFSGFKNIVDAVGGIKVNVPFDFWENTDTKPRRKVYFYKGEQHLDGLHALAYSRMRKRDYNNGDFGRQERQRQVLSAIIKELKTPMSILNIDTYSKEFSKNITTNIGMGDAFSLFKSLPNDIPSHTESLAYTGKGGMVNGIWYYVPDKTSVQDISKKMREHLGLTDNSLVKRN</sequence>
<dbReference type="InterPro" id="IPR050922">
    <property type="entry name" value="LytR/CpsA/Psr_CW_biosynth"/>
</dbReference>
<comment type="caution">
    <text evidence="7">The sequence shown here is derived from an EMBL/GenBank/DDBJ whole genome shotgun (WGS) entry which is preliminary data.</text>
</comment>
<dbReference type="Proteomes" id="UP000682134">
    <property type="component" value="Unassembled WGS sequence"/>
</dbReference>
<dbReference type="AlphaFoldDB" id="A0A940SL41"/>
<evidence type="ECO:0000313" key="7">
    <source>
        <dbReference type="EMBL" id="MBP0726694.1"/>
    </source>
</evidence>
<dbReference type="Pfam" id="PF03816">
    <property type="entry name" value="LytR_cpsA_psr"/>
    <property type="match status" value="1"/>
</dbReference>
<dbReference type="PANTHER" id="PTHR33392:SF10">
    <property type="entry name" value="POLYISOPRENYL-TEICHOIC ACID--PEPTIDOGLYCAN TEICHOIC ACID TRANSFERASE TAGV"/>
    <property type="match status" value="1"/>
</dbReference>
<gene>
    <name evidence="7" type="ORF">J5Y03_16165</name>
</gene>
<feature type="transmembrane region" description="Helical" evidence="5">
    <location>
        <begin position="12"/>
        <end position="34"/>
    </location>
</feature>
<dbReference type="PANTHER" id="PTHR33392">
    <property type="entry name" value="POLYISOPRENYL-TEICHOIC ACID--PEPTIDOGLYCAN TEICHOIC ACID TRANSFERASE TAGU"/>
    <property type="match status" value="1"/>
</dbReference>
<reference evidence="7" key="1">
    <citation type="submission" date="2021-04" db="EMBL/GenBank/DDBJ databases">
        <title>Genome seq and assembly of Bacillus sp.</title>
        <authorList>
            <person name="Chhetri G."/>
        </authorList>
    </citation>
    <scope>NUCLEOTIDE SEQUENCE</scope>
    <source>
        <strain evidence="7">RG28</strain>
    </source>
</reference>
<evidence type="ECO:0000313" key="8">
    <source>
        <dbReference type="Proteomes" id="UP000682134"/>
    </source>
</evidence>
<proteinExistence type="inferred from homology"/>
<evidence type="ECO:0000256" key="3">
    <source>
        <dbReference type="ARBA" id="ARBA00022968"/>
    </source>
</evidence>
<organism evidence="7 8">
    <name type="scientific">Gottfriedia endophytica</name>
    <dbReference type="NCBI Taxonomy" id="2820819"/>
    <lineage>
        <taxon>Bacteria</taxon>
        <taxon>Bacillati</taxon>
        <taxon>Bacillota</taxon>
        <taxon>Bacilli</taxon>
        <taxon>Bacillales</taxon>
        <taxon>Bacillaceae</taxon>
        <taxon>Gottfriedia</taxon>
    </lineage>
</organism>
<evidence type="ECO:0000256" key="5">
    <source>
        <dbReference type="SAM" id="Phobius"/>
    </source>
</evidence>
<keyword evidence="8" id="KW-1185">Reference proteome</keyword>
<dbReference type="NCBIfam" id="TIGR00350">
    <property type="entry name" value="lytR_cpsA_psr"/>
    <property type="match status" value="1"/>
</dbReference>
<keyword evidence="5" id="KW-0472">Membrane</keyword>
<evidence type="ECO:0000256" key="4">
    <source>
        <dbReference type="ARBA" id="ARBA00022989"/>
    </source>
</evidence>
<comment type="similarity">
    <text evidence="1">Belongs to the LytR/CpsA/Psr (LCP) family.</text>
</comment>
<evidence type="ECO:0000259" key="6">
    <source>
        <dbReference type="Pfam" id="PF03816"/>
    </source>
</evidence>
<dbReference type="InterPro" id="IPR004474">
    <property type="entry name" value="LytR_CpsA_psr"/>
</dbReference>
<feature type="domain" description="Cell envelope-related transcriptional attenuator" evidence="6">
    <location>
        <begin position="88"/>
        <end position="239"/>
    </location>
</feature>
<evidence type="ECO:0000256" key="1">
    <source>
        <dbReference type="ARBA" id="ARBA00006068"/>
    </source>
</evidence>
<dbReference type="EMBL" id="JAGIYQ010000013">
    <property type="protein sequence ID" value="MBP0726694.1"/>
    <property type="molecule type" value="Genomic_DNA"/>
</dbReference>
<dbReference type="RefSeq" id="WP_209407035.1">
    <property type="nucleotide sequence ID" value="NZ_JAGIYQ010000013.1"/>
</dbReference>
<dbReference type="GO" id="GO:0071555">
    <property type="term" value="P:cell wall organization"/>
    <property type="evidence" value="ECO:0007669"/>
    <property type="project" value="UniProtKB-KW"/>
</dbReference>
<keyword evidence="4 5" id="KW-1133">Transmembrane helix</keyword>
<name>A0A940SL41_9BACI</name>
<dbReference type="Gene3D" id="3.40.630.190">
    <property type="entry name" value="LCP protein"/>
    <property type="match status" value="1"/>
</dbReference>
<accession>A0A940SL41</accession>
<evidence type="ECO:0000256" key="2">
    <source>
        <dbReference type="ARBA" id="ARBA00022692"/>
    </source>
</evidence>
<keyword evidence="2 5" id="KW-0812">Transmembrane</keyword>